<protein>
    <submittedName>
        <fullName evidence="1">Uncharacterized protein</fullName>
    </submittedName>
</protein>
<dbReference type="EMBL" id="CAUJNA010002201">
    <property type="protein sequence ID" value="CAJ1391020.1"/>
    <property type="molecule type" value="Genomic_DNA"/>
</dbReference>
<accession>A0AA36INX3</accession>
<keyword evidence="2" id="KW-1185">Reference proteome</keyword>
<proteinExistence type="predicted"/>
<comment type="caution">
    <text evidence="1">The sequence shown here is derived from an EMBL/GenBank/DDBJ whole genome shotgun (WGS) entry which is preliminary data.</text>
</comment>
<organism evidence="1 2">
    <name type="scientific">Effrenium voratum</name>
    <dbReference type="NCBI Taxonomy" id="2562239"/>
    <lineage>
        <taxon>Eukaryota</taxon>
        <taxon>Sar</taxon>
        <taxon>Alveolata</taxon>
        <taxon>Dinophyceae</taxon>
        <taxon>Suessiales</taxon>
        <taxon>Symbiodiniaceae</taxon>
        <taxon>Effrenium</taxon>
    </lineage>
</organism>
<evidence type="ECO:0000313" key="1">
    <source>
        <dbReference type="EMBL" id="CAJ1391020.1"/>
    </source>
</evidence>
<evidence type="ECO:0000313" key="2">
    <source>
        <dbReference type="Proteomes" id="UP001178507"/>
    </source>
</evidence>
<name>A0AA36INX3_9DINO</name>
<reference evidence="1" key="1">
    <citation type="submission" date="2023-08" db="EMBL/GenBank/DDBJ databases">
        <authorList>
            <person name="Chen Y."/>
            <person name="Shah S."/>
            <person name="Dougan E. K."/>
            <person name="Thang M."/>
            <person name="Chan C."/>
        </authorList>
    </citation>
    <scope>NUCLEOTIDE SEQUENCE</scope>
</reference>
<sequence>MALHVPREHSAFVVARHATHGYLLLLKGAGCAGKKQFELPVGSFAHSEVKGASYYTTAKAAAIGGLLLQTGLDFRRTPERLQRMRFPVQIQEKIGNCCFFELVLHDADSLCEGDVQSSSLSGGLSFLLSISEEHFGFTFQRDLQNAAAALATSHKRVCMALLATRSMYSQQNCCFTGLWSVLGGHPWWGQQRVTAAKTRSFTFGPASVWLL</sequence>
<gene>
    <name evidence="1" type="ORF">EVOR1521_LOCUS16292</name>
</gene>
<dbReference type="Proteomes" id="UP001178507">
    <property type="component" value="Unassembled WGS sequence"/>
</dbReference>
<dbReference type="AlphaFoldDB" id="A0AA36INX3"/>